<gene>
    <name evidence="3" type="ORF">EKO23_23165</name>
</gene>
<evidence type="ECO:0000256" key="1">
    <source>
        <dbReference type="SAM" id="MobiDB-lite"/>
    </source>
</evidence>
<reference evidence="3 4" key="1">
    <citation type="submission" date="2019-01" db="EMBL/GenBank/DDBJ databases">
        <title>Nocardioides guangzhouensis sp. nov., an actinobacterium isolated from soil.</title>
        <authorList>
            <person name="Fu Y."/>
            <person name="Cai Y."/>
            <person name="Lin Z."/>
            <person name="Chen P."/>
        </authorList>
    </citation>
    <scope>NUCLEOTIDE SEQUENCE [LARGE SCALE GENOMIC DNA]</scope>
    <source>
        <strain evidence="3 4">130</strain>
    </source>
</reference>
<dbReference type="Proteomes" id="UP000295198">
    <property type="component" value="Unassembled WGS sequence"/>
</dbReference>
<comment type="caution">
    <text evidence="3">The sequence shown here is derived from an EMBL/GenBank/DDBJ whole genome shotgun (WGS) entry which is preliminary data.</text>
</comment>
<dbReference type="AlphaFoldDB" id="A0A4Q4Z256"/>
<proteinExistence type="predicted"/>
<dbReference type="OrthoDB" id="3785371at2"/>
<feature type="signal peptide" evidence="2">
    <location>
        <begin position="1"/>
        <end position="33"/>
    </location>
</feature>
<sequence>MSLPRHLPLPTRALPWARALAAAALLLAGTACTGDDGGDDGASPPHAEPTPITDFDATGSSLARDEFCDGIPEASVTAAVGEVASTDHYGNGDRDRITDGVTDVAHEFSCTFTGDSGAVARAWVFVPRVTRAQAKEYVAAAGDAKGCRAVDGHGFGTPGTGLVCRTGDGIEASYRGLFTDTWFACSLTAKDLDEPTLLDQAGQWCVATAGAATVEPSG</sequence>
<name>A0A4Q4Z256_9ACTN</name>
<feature type="region of interest" description="Disordered" evidence="1">
    <location>
        <begin position="36"/>
        <end position="55"/>
    </location>
</feature>
<evidence type="ECO:0000313" key="4">
    <source>
        <dbReference type="Proteomes" id="UP000295198"/>
    </source>
</evidence>
<evidence type="ECO:0000313" key="3">
    <source>
        <dbReference type="EMBL" id="RYP81700.1"/>
    </source>
</evidence>
<keyword evidence="2" id="KW-0732">Signal</keyword>
<dbReference type="PROSITE" id="PS51257">
    <property type="entry name" value="PROKAR_LIPOPROTEIN"/>
    <property type="match status" value="1"/>
</dbReference>
<accession>A0A4Q4Z256</accession>
<feature type="chain" id="PRO_5039643287" description="DUF3558 domain-containing protein" evidence="2">
    <location>
        <begin position="34"/>
        <end position="218"/>
    </location>
</feature>
<dbReference type="RefSeq" id="WP_134720854.1">
    <property type="nucleotide sequence ID" value="NZ_SDKM01000061.1"/>
</dbReference>
<protein>
    <recommendedName>
        <fullName evidence="5">DUF3558 domain-containing protein</fullName>
    </recommendedName>
</protein>
<evidence type="ECO:0008006" key="5">
    <source>
        <dbReference type="Google" id="ProtNLM"/>
    </source>
</evidence>
<dbReference type="EMBL" id="SDKM01000061">
    <property type="protein sequence ID" value="RYP81700.1"/>
    <property type="molecule type" value="Genomic_DNA"/>
</dbReference>
<keyword evidence="4" id="KW-1185">Reference proteome</keyword>
<organism evidence="3 4">
    <name type="scientific">Nocardioides guangzhouensis</name>
    <dbReference type="NCBI Taxonomy" id="2497878"/>
    <lineage>
        <taxon>Bacteria</taxon>
        <taxon>Bacillati</taxon>
        <taxon>Actinomycetota</taxon>
        <taxon>Actinomycetes</taxon>
        <taxon>Propionibacteriales</taxon>
        <taxon>Nocardioidaceae</taxon>
        <taxon>Nocardioides</taxon>
    </lineage>
</organism>
<evidence type="ECO:0000256" key="2">
    <source>
        <dbReference type="SAM" id="SignalP"/>
    </source>
</evidence>